<dbReference type="SUPFAM" id="SSF51905">
    <property type="entry name" value="FAD/NAD(P)-binding domain"/>
    <property type="match status" value="1"/>
</dbReference>
<dbReference type="Proteomes" id="UP000317722">
    <property type="component" value="Unassembled WGS sequence"/>
</dbReference>
<dbReference type="Gene3D" id="1.10.405.10">
    <property type="entry name" value="Guanine Nucleotide Dissociation Inhibitor, domain 1"/>
    <property type="match status" value="1"/>
</dbReference>
<accession>A0A502CW80</accession>
<dbReference type="Pfam" id="PF01593">
    <property type="entry name" value="Amino_oxidase"/>
    <property type="match status" value="1"/>
</dbReference>
<evidence type="ECO:0000313" key="2">
    <source>
        <dbReference type="EMBL" id="TPG16001.1"/>
    </source>
</evidence>
<dbReference type="PANTHER" id="PTHR42923">
    <property type="entry name" value="PROTOPORPHYRINOGEN OXIDASE"/>
    <property type="match status" value="1"/>
</dbReference>
<organism evidence="2 3">
    <name type="scientific">Pedococcus bigeumensis</name>
    <dbReference type="NCBI Taxonomy" id="433644"/>
    <lineage>
        <taxon>Bacteria</taxon>
        <taxon>Bacillati</taxon>
        <taxon>Actinomycetota</taxon>
        <taxon>Actinomycetes</taxon>
        <taxon>Micrococcales</taxon>
        <taxon>Intrasporangiaceae</taxon>
        <taxon>Pedococcus</taxon>
    </lineage>
</organism>
<dbReference type="InterPro" id="IPR002937">
    <property type="entry name" value="Amino_oxidase"/>
</dbReference>
<dbReference type="Gene3D" id="3.50.50.60">
    <property type="entry name" value="FAD/NAD(P)-binding domain"/>
    <property type="match status" value="1"/>
</dbReference>
<dbReference type="AlphaFoldDB" id="A0A502CW80"/>
<comment type="caution">
    <text evidence="2">The sequence shown here is derived from an EMBL/GenBank/DDBJ whole genome shotgun (WGS) entry which is preliminary data.</text>
</comment>
<dbReference type="InterPro" id="IPR036188">
    <property type="entry name" value="FAD/NAD-bd_sf"/>
</dbReference>
<feature type="domain" description="Amine oxidase" evidence="1">
    <location>
        <begin position="16"/>
        <end position="421"/>
    </location>
</feature>
<dbReference type="PANTHER" id="PTHR42923:SF17">
    <property type="entry name" value="AMINE OXIDASE DOMAIN-CONTAINING PROTEIN"/>
    <property type="match status" value="1"/>
</dbReference>
<evidence type="ECO:0000313" key="3">
    <source>
        <dbReference type="Proteomes" id="UP000317722"/>
    </source>
</evidence>
<proteinExistence type="predicted"/>
<reference evidence="2 3" key="1">
    <citation type="journal article" date="2019" name="Environ. Microbiol.">
        <title>Species interactions and distinct microbial communities in high Arctic permafrost affected cryosols are associated with the CH4 and CO2 gas fluxes.</title>
        <authorList>
            <person name="Altshuler I."/>
            <person name="Hamel J."/>
            <person name="Turney S."/>
            <person name="Magnuson E."/>
            <person name="Levesque R."/>
            <person name="Greer C."/>
            <person name="Whyte L.G."/>
        </authorList>
    </citation>
    <scope>NUCLEOTIDE SEQUENCE [LARGE SCALE GENOMIC DNA]</scope>
    <source>
        <strain evidence="2 3">S9.3A</strain>
    </source>
</reference>
<dbReference type="InterPro" id="IPR050464">
    <property type="entry name" value="Zeta_carotene_desat/Oxidored"/>
</dbReference>
<sequence>MDTMSAPRRAVIGSGIAGLAAAHVLSTRGPVTLYEADARLGGHADTHEVQVDGRTVGVDTGFIVHNDRTYPTLLRLFAELGIATQESDMSMSVRDDETGLEYAGARAARGLFPRLRNLTDPAYLRMLTEVRKFHREARAVLAREATDGDRDETLGEFADRCGFSAYFIRHFLEPVVAAVWSCDPAVSLQYPARYLFEFLDHHGMLTVFGSPTWRTVTGGSKRYVEAVAAGIADIRLSTPVRSVVETPDGVLVTDAHGVEEVFDSVVIAAHPHQALGMLAQPTRSQRVVLSAIQYSSNVAQLHTDESVLPRSTGARASWNYWRRAGVEGTGVLVTYDLTRLQRLDVPDRRFLVTLNGVDCVDQSLVIDTMHYEHPLYTPESVAAQRRLPEINTSRIAFAGAYHGWGFHEDGARSGVAAAAALGVEWTVAGADPDLDVRADQPDALGIGVREAEGDLEEVGAR</sequence>
<keyword evidence="3" id="KW-1185">Reference proteome</keyword>
<evidence type="ECO:0000259" key="1">
    <source>
        <dbReference type="Pfam" id="PF01593"/>
    </source>
</evidence>
<dbReference type="Gene3D" id="3.90.660.10">
    <property type="match status" value="1"/>
</dbReference>
<dbReference type="OrthoDB" id="20837at2"/>
<dbReference type="GO" id="GO:0016491">
    <property type="term" value="F:oxidoreductase activity"/>
    <property type="evidence" value="ECO:0007669"/>
    <property type="project" value="InterPro"/>
</dbReference>
<gene>
    <name evidence="2" type="ORF">EAH86_12220</name>
</gene>
<protein>
    <submittedName>
        <fullName evidence="2">FAD-dependent oxidoreductase</fullName>
    </submittedName>
</protein>
<name>A0A502CW80_9MICO</name>
<dbReference type="EMBL" id="RCZM01000004">
    <property type="protein sequence ID" value="TPG16001.1"/>
    <property type="molecule type" value="Genomic_DNA"/>
</dbReference>